<gene>
    <name evidence="1" type="ORF">GO493_13835</name>
</gene>
<protein>
    <submittedName>
        <fullName evidence="1">Uncharacterized protein</fullName>
    </submittedName>
</protein>
<accession>A0A7K1U4Y7</accession>
<comment type="caution">
    <text evidence="1">The sequence shown here is derived from an EMBL/GenBank/DDBJ whole genome shotgun (WGS) entry which is preliminary data.</text>
</comment>
<dbReference type="EMBL" id="WRXN01000005">
    <property type="protein sequence ID" value="MVT09346.1"/>
    <property type="molecule type" value="Genomic_DNA"/>
</dbReference>
<organism evidence="1 2">
    <name type="scientific">Chitinophaga tropicalis</name>
    <dbReference type="NCBI Taxonomy" id="2683588"/>
    <lineage>
        <taxon>Bacteria</taxon>
        <taxon>Pseudomonadati</taxon>
        <taxon>Bacteroidota</taxon>
        <taxon>Chitinophagia</taxon>
        <taxon>Chitinophagales</taxon>
        <taxon>Chitinophagaceae</taxon>
        <taxon>Chitinophaga</taxon>
    </lineage>
</organism>
<dbReference type="Pfam" id="PF06475">
    <property type="entry name" value="Glycolipid_bind"/>
    <property type="match status" value="1"/>
</dbReference>
<keyword evidence="2" id="KW-1185">Reference proteome</keyword>
<dbReference type="InterPro" id="IPR009467">
    <property type="entry name" value="Glycolipid-bd_prot_put"/>
</dbReference>
<proteinExistence type="predicted"/>
<dbReference type="AlphaFoldDB" id="A0A7K1U4Y7"/>
<sequence>MTSKQIIWKGIYYNTIEYLHLQSDTAHQIRGYITGLVNDQPLHVNYHITADLNWETTSVMIRTYDQTERELQFTRKNGKWYDRHGVVQEAFTPCTDIDISITPFTNTLPINRLLLQEGDVREITVLYFDLPAMEAKPVQQRYTRLAGSLYMYESLWSGFKSELETDEDGVVWDYPGIWKREWPGR</sequence>
<dbReference type="Proteomes" id="UP000461730">
    <property type="component" value="Unassembled WGS sequence"/>
</dbReference>
<reference evidence="1 2" key="1">
    <citation type="submission" date="2019-12" db="EMBL/GenBank/DDBJ databases">
        <title>Chitinophaga sp. strain ysch24 (GDMCC 1.1355), whole genome shotgun sequence.</title>
        <authorList>
            <person name="Zhang X."/>
        </authorList>
    </citation>
    <scope>NUCLEOTIDE SEQUENCE [LARGE SCALE GENOMIC DNA]</scope>
    <source>
        <strain evidence="2">ysch24</strain>
    </source>
</reference>
<dbReference type="SUPFAM" id="SSF159275">
    <property type="entry name" value="PA1994-like"/>
    <property type="match status" value="1"/>
</dbReference>
<dbReference type="RefSeq" id="WP_157306774.1">
    <property type="nucleotide sequence ID" value="NZ_WRXN01000005.1"/>
</dbReference>
<evidence type="ECO:0000313" key="2">
    <source>
        <dbReference type="Proteomes" id="UP000461730"/>
    </source>
</evidence>
<evidence type="ECO:0000313" key="1">
    <source>
        <dbReference type="EMBL" id="MVT09346.1"/>
    </source>
</evidence>
<name>A0A7K1U4Y7_9BACT</name>